<accession>A0A6A8A3C7</accession>
<name>A0A6A8A3C7_9HYPH</name>
<comment type="caution">
    <text evidence="1">The sequence shown here is derived from an EMBL/GenBank/DDBJ whole genome shotgun (WGS) entry which is preliminary data.</text>
</comment>
<protein>
    <submittedName>
        <fullName evidence="1">Uncharacterized protein</fullName>
    </submittedName>
</protein>
<evidence type="ECO:0000313" key="1">
    <source>
        <dbReference type="EMBL" id="MQY45259.1"/>
    </source>
</evidence>
<organism evidence="1 2">
    <name type="scientific">Endobacterium cereale</name>
    <dbReference type="NCBI Taxonomy" id="2663029"/>
    <lineage>
        <taxon>Bacteria</taxon>
        <taxon>Pseudomonadati</taxon>
        <taxon>Pseudomonadota</taxon>
        <taxon>Alphaproteobacteria</taxon>
        <taxon>Hyphomicrobiales</taxon>
        <taxon>Rhizobiaceae</taxon>
        <taxon>Endobacterium</taxon>
    </lineage>
</organism>
<dbReference type="AlphaFoldDB" id="A0A6A8A3C7"/>
<proteinExistence type="predicted"/>
<keyword evidence="2" id="KW-1185">Reference proteome</keyword>
<gene>
    <name evidence="1" type="ORF">GAO09_04155</name>
</gene>
<dbReference type="EMBL" id="WIXI01000028">
    <property type="protein sequence ID" value="MQY45259.1"/>
    <property type="molecule type" value="Genomic_DNA"/>
</dbReference>
<reference evidence="1 2" key="1">
    <citation type="submission" date="2019-11" db="EMBL/GenBank/DDBJ databases">
        <title>Genome analysis of Rhizobacterium cereale a novel genus and species isolated from maize roots in North Spain.</title>
        <authorList>
            <person name="Menendez E."/>
            <person name="Flores-Felix J.D."/>
            <person name="Ramirez-Bahena M.-H."/>
            <person name="Igual J.M."/>
            <person name="Garcia-Fraile P."/>
            <person name="Peix A."/>
            <person name="Velazquez E."/>
        </authorList>
    </citation>
    <scope>NUCLEOTIDE SEQUENCE [LARGE SCALE GENOMIC DNA]</scope>
    <source>
        <strain evidence="1 2">RZME27</strain>
    </source>
</reference>
<sequence>MEALITALSGCFDMPENCIFPTGDEGHGDAYIDAIGRDNVIALYRLSPEGNLHFNASLDFIAPLQVDRIIRLVERNGLVVALSRDTAFPHEVGTLEGEGYVIFQPNQQPVAGFLVTNDDEQEAYHWVASDERLPSWP</sequence>
<evidence type="ECO:0000313" key="2">
    <source>
        <dbReference type="Proteomes" id="UP000435138"/>
    </source>
</evidence>
<dbReference type="Proteomes" id="UP000435138">
    <property type="component" value="Unassembled WGS sequence"/>
</dbReference>
<dbReference type="RefSeq" id="WP_153352809.1">
    <property type="nucleotide sequence ID" value="NZ_JAYKOO010000005.1"/>
</dbReference>